<organism evidence="2">
    <name type="scientific">uncultured Thermomicrobiales bacterium</name>
    <dbReference type="NCBI Taxonomy" id="1645740"/>
    <lineage>
        <taxon>Bacteria</taxon>
        <taxon>Pseudomonadati</taxon>
        <taxon>Thermomicrobiota</taxon>
        <taxon>Thermomicrobia</taxon>
        <taxon>Thermomicrobiales</taxon>
        <taxon>environmental samples</taxon>
    </lineage>
</organism>
<gene>
    <name evidence="2" type="ORF">AVDCRST_MAG33-3444</name>
</gene>
<dbReference type="AlphaFoldDB" id="A0A6J4VLA6"/>
<evidence type="ECO:0000313" key="2">
    <source>
        <dbReference type="EMBL" id="CAA9579417.1"/>
    </source>
</evidence>
<evidence type="ECO:0000256" key="1">
    <source>
        <dbReference type="SAM" id="MobiDB-lite"/>
    </source>
</evidence>
<name>A0A6J4VLA6_9BACT</name>
<dbReference type="EMBL" id="CADCWK010000421">
    <property type="protein sequence ID" value="CAA9579417.1"/>
    <property type="molecule type" value="Genomic_DNA"/>
</dbReference>
<accession>A0A6J4VLA6</accession>
<protein>
    <submittedName>
        <fullName evidence="2">Uncharacterized protein</fullName>
    </submittedName>
</protein>
<sequence length="102" mass="10680">MGYSLIQTAKQADHGEQLRDIAAAQRTGRQVRLDPAPVVWFDLSVDVGGECLELRTRGSGGGRSALINHAYASTSWSFPADPCRSRPGASASPGPDGQGQAA</sequence>
<proteinExistence type="predicted"/>
<reference evidence="2" key="1">
    <citation type="submission" date="2020-02" db="EMBL/GenBank/DDBJ databases">
        <authorList>
            <person name="Meier V. D."/>
        </authorList>
    </citation>
    <scope>NUCLEOTIDE SEQUENCE</scope>
    <source>
        <strain evidence="2">AVDCRST_MAG33</strain>
    </source>
</reference>
<feature type="region of interest" description="Disordered" evidence="1">
    <location>
        <begin position="78"/>
        <end position="102"/>
    </location>
</feature>